<comment type="caution">
    <text evidence="3">The sequence shown here is derived from an EMBL/GenBank/DDBJ whole genome shotgun (WGS) entry which is preliminary data.</text>
</comment>
<dbReference type="AlphaFoldDB" id="A0A923IUE0"/>
<organism evidence="3 4">
    <name type="scientific">Pedobacter planticolens</name>
    <dbReference type="NCBI Taxonomy" id="2679964"/>
    <lineage>
        <taxon>Bacteria</taxon>
        <taxon>Pseudomonadati</taxon>
        <taxon>Bacteroidota</taxon>
        <taxon>Sphingobacteriia</taxon>
        <taxon>Sphingobacteriales</taxon>
        <taxon>Sphingobacteriaceae</taxon>
        <taxon>Pedobacter</taxon>
    </lineage>
</organism>
<gene>
    <name evidence="3" type="ORF">GM921_04210</name>
</gene>
<evidence type="ECO:0000313" key="3">
    <source>
        <dbReference type="EMBL" id="MBB2144673.1"/>
    </source>
</evidence>
<dbReference type="Gene3D" id="2.170.130.10">
    <property type="entry name" value="TonB-dependent receptor, plug domain"/>
    <property type="match status" value="1"/>
</dbReference>
<evidence type="ECO:0000256" key="1">
    <source>
        <dbReference type="SAM" id="SignalP"/>
    </source>
</evidence>
<dbReference type="Pfam" id="PF07715">
    <property type="entry name" value="Plug"/>
    <property type="match status" value="1"/>
</dbReference>
<name>A0A923IUE0_9SPHI</name>
<dbReference type="NCBIfam" id="TIGR04056">
    <property type="entry name" value="OMP_RagA_SusC"/>
    <property type="match status" value="1"/>
</dbReference>
<reference evidence="3" key="1">
    <citation type="submission" date="2019-11" db="EMBL/GenBank/DDBJ databases">
        <title>Description of Pedobacter sp. LMG 31464T.</title>
        <authorList>
            <person name="Carlier A."/>
            <person name="Qi S."/>
            <person name="Vandamme P."/>
        </authorList>
    </citation>
    <scope>NUCLEOTIDE SEQUENCE</scope>
    <source>
        <strain evidence="3">LMG 31464</strain>
    </source>
</reference>
<dbReference type="InterPro" id="IPR008969">
    <property type="entry name" value="CarboxyPept-like_regulatory"/>
</dbReference>
<evidence type="ECO:0000313" key="4">
    <source>
        <dbReference type="Proteomes" id="UP000601055"/>
    </source>
</evidence>
<keyword evidence="1" id="KW-0732">Signal</keyword>
<dbReference type="Proteomes" id="UP000601055">
    <property type="component" value="Unassembled WGS sequence"/>
</dbReference>
<dbReference type="SUPFAM" id="SSF56935">
    <property type="entry name" value="Porins"/>
    <property type="match status" value="1"/>
</dbReference>
<feature type="signal peptide" evidence="1">
    <location>
        <begin position="1"/>
        <end position="30"/>
    </location>
</feature>
<accession>A0A923IUE0</accession>
<dbReference type="SUPFAM" id="SSF49464">
    <property type="entry name" value="Carboxypeptidase regulatory domain-like"/>
    <property type="match status" value="1"/>
</dbReference>
<protein>
    <submittedName>
        <fullName evidence="3">SusC/RagA family TonB-linked outer membrane protein</fullName>
    </submittedName>
</protein>
<dbReference type="Gene3D" id="2.60.40.1120">
    <property type="entry name" value="Carboxypeptidase-like, regulatory domain"/>
    <property type="match status" value="1"/>
</dbReference>
<dbReference type="InterPro" id="IPR023996">
    <property type="entry name" value="TonB-dep_OMP_SusC/RagA"/>
</dbReference>
<dbReference type="InterPro" id="IPR012910">
    <property type="entry name" value="Plug_dom"/>
</dbReference>
<sequence>MMNIFLKNIKTLVFVTTLNLICLVALNAFAQDVTKGVVKDQFGKPIVGARIDAGNPKYPIISNAKGEFTLTDKDIDTVRISKSGYLPFKQAANTIKDYNALVLQTEQNFDGNILLPWNTTTTKKYYAGSINTITGNEMSRYHNLNNSNSLAGSMAGLITVQGSDEPGYDGSALYIRGTSTYNFSGISTYVDNVPLTFSQLDPLEIDQISILKDATANGTYGITGANKALIVTTKRGVAYQNKINFYSQFGFIKPNAPQNYLGAKDYMTLYNEAAVNDGLPIRFTPTQIAAYDDPNRNMDQYPDVDWYKELIKTEAVQQKYNLTFSGGSNAVRYFVLLGYAKQGGLFKYGDVPEKLYQFNSNNSFDRYNFRTNIDFAITPSLTASVDLGGRLENQKSPGAGSSGTNGIWLNLSRYPSGLFPMIYSNGNIGGNSQYARNPYGIITNTGYTNIATRNLLGTTRINQNFNKLVQGLSATAAFSYYNSYNNIEGRTMDFASYELQSNGSYQKFGNDVSLAVRGRTASQDRLNIFWGKVDYQRTFGTKHELNANVGFNQSVNTKSGDDYPYATQGFFGRVFYNYNKKYVAEFNAGYNGSENLPKGDRYGFFPSLALGWIVSNEDFMQNAKIDLFKLRASYGILGNTDFGIGGDARARYLYLSNYETGSSYVFGNTPASAAGRREGQLGNENITWETNKIANIGLDFEFFKHSIGGSIDVFQERRNDILAYPSSISSIGGFTTKPTNVGIMENKGIDWDIYYQRKIGDLSFAVHALGSFVKNKITNMEEQIQPYSYLYRTGNPLGTPFGLTSIGFFKDQNDINNSPRQNFSNVKPGDIKYKDENNDGVIDVYDQVSLGNPNLPQLYYGASLDVAYKGFDMKVLFQGAGSRTVSILYAGTSGFSGGNKPTDFVLNRWTPATTATATSPRLSLGDNANNYQSSSFWTRDGSYLRLKTVELGYSLPQSLVSKVKLANARFFVSSFNLYTWSDLPSNLDPEFIGAGLGSYPRTKSFNLGFNVEF</sequence>
<evidence type="ECO:0000259" key="2">
    <source>
        <dbReference type="Pfam" id="PF07715"/>
    </source>
</evidence>
<dbReference type="EMBL" id="WNXD01000001">
    <property type="protein sequence ID" value="MBB2144673.1"/>
    <property type="molecule type" value="Genomic_DNA"/>
</dbReference>
<feature type="chain" id="PRO_5037365238" evidence="1">
    <location>
        <begin position="31"/>
        <end position="1013"/>
    </location>
</feature>
<dbReference type="InterPro" id="IPR037066">
    <property type="entry name" value="Plug_dom_sf"/>
</dbReference>
<feature type="domain" description="TonB-dependent receptor plug" evidence="2">
    <location>
        <begin position="126"/>
        <end position="223"/>
    </location>
</feature>
<proteinExistence type="predicted"/>
<keyword evidence="4" id="KW-1185">Reference proteome</keyword>